<evidence type="ECO:0000313" key="3">
    <source>
        <dbReference type="Proteomes" id="UP001055940"/>
    </source>
</evidence>
<dbReference type="SUPFAM" id="SSF56112">
    <property type="entry name" value="Protein kinase-like (PK-like)"/>
    <property type="match status" value="1"/>
</dbReference>
<feature type="domain" description="Aminoglycoside phosphotransferase" evidence="1">
    <location>
        <begin position="6"/>
        <end position="210"/>
    </location>
</feature>
<protein>
    <submittedName>
        <fullName evidence="2">Phosphotransferase</fullName>
    </submittedName>
</protein>
<dbReference type="Pfam" id="PF01636">
    <property type="entry name" value="APH"/>
    <property type="match status" value="1"/>
</dbReference>
<dbReference type="Proteomes" id="UP001055940">
    <property type="component" value="Chromosome"/>
</dbReference>
<dbReference type="InterPro" id="IPR002575">
    <property type="entry name" value="Aminoglycoside_PTrfase"/>
</dbReference>
<gene>
    <name evidence="2" type="ORF">NE857_22030</name>
</gene>
<keyword evidence="3" id="KW-1185">Reference proteome</keyword>
<evidence type="ECO:0000259" key="1">
    <source>
        <dbReference type="Pfam" id="PF01636"/>
    </source>
</evidence>
<reference evidence="2" key="1">
    <citation type="submission" date="2022-06" db="EMBL/GenBank/DDBJ databases">
        <authorList>
            <person name="Ping M."/>
        </authorList>
    </citation>
    <scope>NUCLEOTIDE SEQUENCE</scope>
    <source>
        <strain evidence="2">JCM11759T</strain>
    </source>
</reference>
<sequence length="310" mass="35126">MCTGHDLFVKVYSRGAHLEDERQAIELTRVAGDDGVPTPRVRGSLDKDVLYRSGPVAVSVWEWINGRPELQGLTRRQQEAAGHALGQIHRTFSRHLLSREPSPWVQEWYAPDVNAIRNCAEGLLDLARGGPRHEDFDVLAERTLTERLAMLEEVPGLLDEVPRGLTTQVLHGDYTAPNLLFDGEDLAAVIDFRPPVPYLVAWELGRIAFDPRIITLTDGWIDSAATLISAYQDTNPNVDLQDVLFCGRVILIQMLTSLYGVEQHYRSPGLLQDDLDQFWELRHQAARRLLENLETVESTLHRLASRPERW</sequence>
<proteinExistence type="predicted"/>
<organism evidence="2 3">
    <name type="scientific">Nocardiopsis exhalans</name>
    <dbReference type="NCBI Taxonomy" id="163604"/>
    <lineage>
        <taxon>Bacteria</taxon>
        <taxon>Bacillati</taxon>
        <taxon>Actinomycetota</taxon>
        <taxon>Actinomycetes</taxon>
        <taxon>Streptosporangiales</taxon>
        <taxon>Nocardiopsidaceae</taxon>
        <taxon>Nocardiopsis</taxon>
    </lineage>
</organism>
<accession>A0ABY5D4H2</accession>
<dbReference type="EMBL" id="CP099837">
    <property type="protein sequence ID" value="USY17998.1"/>
    <property type="molecule type" value="Genomic_DNA"/>
</dbReference>
<evidence type="ECO:0000313" key="2">
    <source>
        <dbReference type="EMBL" id="USY17998.1"/>
    </source>
</evidence>
<dbReference type="InterPro" id="IPR011009">
    <property type="entry name" value="Kinase-like_dom_sf"/>
</dbReference>
<dbReference type="Gene3D" id="3.90.1200.10">
    <property type="match status" value="1"/>
</dbReference>
<name>A0ABY5D4H2_9ACTN</name>